<dbReference type="SUPFAM" id="SSF48576">
    <property type="entry name" value="Terpenoid synthases"/>
    <property type="match status" value="1"/>
</dbReference>
<comment type="similarity">
    <text evidence="2 6">Belongs to the FPP/GGPP synthase family.</text>
</comment>
<dbReference type="InterPro" id="IPR000092">
    <property type="entry name" value="Polyprenyl_synt"/>
</dbReference>
<gene>
    <name evidence="7" type="ORF">EI981_02990</name>
</gene>
<dbReference type="EMBL" id="CP034346">
    <property type="protein sequence ID" value="AZS13542.1"/>
    <property type="molecule type" value="Genomic_DNA"/>
</dbReference>
<dbReference type="GO" id="GO:0004659">
    <property type="term" value="F:prenyltransferase activity"/>
    <property type="evidence" value="ECO:0007669"/>
    <property type="project" value="InterPro"/>
</dbReference>
<keyword evidence="5" id="KW-0460">Magnesium</keyword>
<dbReference type="AlphaFoldDB" id="A0A3S9UTB0"/>
<dbReference type="PANTHER" id="PTHR12001:SF85">
    <property type="entry name" value="SHORT CHAIN ISOPRENYL DIPHOSPHATE SYNTHASE"/>
    <property type="match status" value="1"/>
</dbReference>
<dbReference type="SFLD" id="SFLDS00005">
    <property type="entry name" value="Isoprenoid_Synthase_Type_I"/>
    <property type="match status" value="1"/>
</dbReference>
<keyword evidence="3 6" id="KW-0808">Transferase</keyword>
<dbReference type="InterPro" id="IPR008949">
    <property type="entry name" value="Isoprenoid_synthase_dom_sf"/>
</dbReference>
<evidence type="ECO:0000256" key="4">
    <source>
        <dbReference type="ARBA" id="ARBA00022723"/>
    </source>
</evidence>
<keyword evidence="8" id="KW-1185">Reference proteome</keyword>
<evidence type="ECO:0000256" key="1">
    <source>
        <dbReference type="ARBA" id="ARBA00001946"/>
    </source>
</evidence>
<evidence type="ECO:0000256" key="6">
    <source>
        <dbReference type="RuleBase" id="RU004466"/>
    </source>
</evidence>
<dbReference type="Gene3D" id="1.10.600.10">
    <property type="entry name" value="Farnesyl Diphosphate Synthase"/>
    <property type="match status" value="1"/>
</dbReference>
<evidence type="ECO:0000313" key="8">
    <source>
        <dbReference type="Proteomes" id="UP000270678"/>
    </source>
</evidence>
<evidence type="ECO:0000256" key="2">
    <source>
        <dbReference type="ARBA" id="ARBA00006706"/>
    </source>
</evidence>
<reference evidence="8" key="1">
    <citation type="submission" date="2018-12" db="EMBL/GenBank/DDBJ databases">
        <title>Complete genome sequence of Paenibacillus sp. MBLB1234.</title>
        <authorList>
            <person name="Nam Y.-D."/>
            <person name="Kang J."/>
            <person name="Chung W.-H."/>
            <person name="Park Y.S."/>
        </authorList>
    </citation>
    <scope>NUCLEOTIDE SEQUENCE [LARGE SCALE GENOMIC DNA]</scope>
    <source>
        <strain evidence="8">MBLB1234</strain>
    </source>
</reference>
<dbReference type="RefSeq" id="WP_126995314.1">
    <property type="nucleotide sequence ID" value="NZ_CP034346.1"/>
</dbReference>
<name>A0A3S9UTB0_9BACL</name>
<evidence type="ECO:0000256" key="5">
    <source>
        <dbReference type="ARBA" id="ARBA00022842"/>
    </source>
</evidence>
<proteinExistence type="inferred from homology"/>
<dbReference type="CDD" id="cd00867">
    <property type="entry name" value="Trans_IPPS"/>
    <property type="match status" value="1"/>
</dbReference>
<dbReference type="KEGG" id="plut:EI981_02990"/>
<dbReference type="OrthoDB" id="1792811at2"/>
<comment type="cofactor">
    <cofactor evidence="1">
        <name>Mg(2+)</name>
        <dbReference type="ChEBI" id="CHEBI:18420"/>
    </cofactor>
</comment>
<evidence type="ECO:0000313" key="7">
    <source>
        <dbReference type="EMBL" id="AZS13542.1"/>
    </source>
</evidence>
<dbReference type="GO" id="GO:0008299">
    <property type="term" value="P:isoprenoid biosynthetic process"/>
    <property type="evidence" value="ECO:0007669"/>
    <property type="project" value="InterPro"/>
</dbReference>
<protein>
    <submittedName>
        <fullName evidence="7">Polyprenyl synthetase</fullName>
    </submittedName>
</protein>
<dbReference type="Pfam" id="PF00348">
    <property type="entry name" value="polyprenyl_synt"/>
    <property type="match status" value="1"/>
</dbReference>
<keyword evidence="4" id="KW-0479">Metal-binding</keyword>
<dbReference type="PANTHER" id="PTHR12001">
    <property type="entry name" value="GERANYLGERANYL PYROPHOSPHATE SYNTHASE"/>
    <property type="match status" value="1"/>
</dbReference>
<sequence length="307" mass="35336">MEQFAEMLEIELRESLRTYFSVPQLYEHALACLEDKIQESSMLLGKMTVLHYRMFAGEDTRDIYRAAAAIELMMLGLDIIDDIQDKDNGKMAWNQLPSEIALNIGIGMLTLSGELILETGFPSERKLAAAQLLNQGVLIAVNGQMTDLYNDVSSEEEYIEMVSQKSAALLVTASMIGTVLATGEWIEEVKLYAEQLGIAAQIKNDIRDLLNWDDKNDFLNRKKTLPTLYLLQSVSDEERWIIDYFEGRLDFADVVGRKQEVERIIESTGTLIYTSVRMRTHYYRYLEHIERLNIEPHWREKMLSFAE</sequence>
<dbReference type="GO" id="GO:0046872">
    <property type="term" value="F:metal ion binding"/>
    <property type="evidence" value="ECO:0007669"/>
    <property type="project" value="UniProtKB-KW"/>
</dbReference>
<dbReference type="SFLD" id="SFLDG01211">
    <property type="entry name" value="Competence_Regulatory_Protein"/>
    <property type="match status" value="1"/>
</dbReference>
<evidence type="ECO:0000256" key="3">
    <source>
        <dbReference type="ARBA" id="ARBA00022679"/>
    </source>
</evidence>
<dbReference type="Proteomes" id="UP000270678">
    <property type="component" value="Chromosome"/>
</dbReference>
<accession>A0A3S9UTB0</accession>
<organism evidence="7 8">
    <name type="scientific">Paenibacillus lutimineralis</name>
    <dbReference type="NCBI Taxonomy" id="2707005"/>
    <lineage>
        <taxon>Bacteria</taxon>
        <taxon>Bacillati</taxon>
        <taxon>Bacillota</taxon>
        <taxon>Bacilli</taxon>
        <taxon>Bacillales</taxon>
        <taxon>Paenibacillaceae</taxon>
        <taxon>Paenibacillus</taxon>
    </lineage>
</organism>
<dbReference type="InterPro" id="IPR033965">
    <property type="entry name" value="ComQ"/>
</dbReference>